<dbReference type="Proteomes" id="UP000887567">
    <property type="component" value="Unplaced"/>
</dbReference>
<dbReference type="SUPFAM" id="SSF56496">
    <property type="entry name" value="Fibrinogen C-terminal domain-like"/>
    <property type="match status" value="1"/>
</dbReference>
<evidence type="ECO:0000256" key="3">
    <source>
        <dbReference type="ARBA" id="ARBA00022837"/>
    </source>
</evidence>
<keyword evidence="1" id="KW-0479">Metal-binding</keyword>
<keyword evidence="2" id="KW-0430">Lectin</keyword>
<dbReference type="EnsemblMetazoa" id="XM_021051415.2">
    <property type="protein sequence ID" value="XP_020907074.1"/>
    <property type="gene ID" value="LOC110245157"/>
</dbReference>
<dbReference type="InterPro" id="IPR003609">
    <property type="entry name" value="Pan_app"/>
</dbReference>
<keyword evidence="5" id="KW-0732">Signal</keyword>
<dbReference type="InterPro" id="IPR002181">
    <property type="entry name" value="Fibrinogen_a/b/g_C_dom"/>
</dbReference>
<accession>A0A913XN82</accession>
<name>A0A913XN82_EXADI</name>
<organism evidence="8 9">
    <name type="scientific">Exaiptasia diaphana</name>
    <name type="common">Tropical sea anemone</name>
    <name type="synonym">Aiptasia pulchella</name>
    <dbReference type="NCBI Taxonomy" id="2652724"/>
    <lineage>
        <taxon>Eukaryota</taxon>
        <taxon>Metazoa</taxon>
        <taxon>Cnidaria</taxon>
        <taxon>Anthozoa</taxon>
        <taxon>Hexacorallia</taxon>
        <taxon>Actiniaria</taxon>
        <taxon>Aiptasiidae</taxon>
        <taxon>Exaiptasia</taxon>
    </lineage>
</organism>
<dbReference type="Gene3D" id="3.90.215.10">
    <property type="entry name" value="Gamma Fibrinogen, chain A, domain 1"/>
    <property type="match status" value="1"/>
</dbReference>
<dbReference type="GO" id="GO:0005615">
    <property type="term" value="C:extracellular space"/>
    <property type="evidence" value="ECO:0007669"/>
    <property type="project" value="TreeGrafter"/>
</dbReference>
<evidence type="ECO:0000256" key="5">
    <source>
        <dbReference type="SAM" id="SignalP"/>
    </source>
</evidence>
<dbReference type="RefSeq" id="XP_020907074.1">
    <property type="nucleotide sequence ID" value="XM_021051415.2"/>
</dbReference>
<evidence type="ECO:0000256" key="2">
    <source>
        <dbReference type="ARBA" id="ARBA00022734"/>
    </source>
</evidence>
<feature type="domain" description="Fibrinogen C-terminal" evidence="7">
    <location>
        <begin position="112"/>
        <end position="165"/>
    </location>
</feature>
<dbReference type="InterPro" id="IPR036056">
    <property type="entry name" value="Fibrinogen-like_C"/>
</dbReference>
<dbReference type="OMA" id="YTEYSEG"/>
<feature type="chain" id="PRO_5037433974" description="Fibrinogen C-terminal domain-containing protein" evidence="5">
    <location>
        <begin position="26"/>
        <end position="342"/>
    </location>
</feature>
<protein>
    <recommendedName>
        <fullName evidence="10">Fibrinogen C-terminal domain-containing protein</fullName>
    </recommendedName>
</protein>
<dbReference type="GO" id="GO:0046872">
    <property type="term" value="F:metal ion binding"/>
    <property type="evidence" value="ECO:0007669"/>
    <property type="project" value="UniProtKB-KW"/>
</dbReference>
<evidence type="ECO:0000313" key="9">
    <source>
        <dbReference type="Proteomes" id="UP000887567"/>
    </source>
</evidence>
<evidence type="ECO:0000259" key="7">
    <source>
        <dbReference type="PROSITE" id="PS51406"/>
    </source>
</evidence>
<dbReference type="OrthoDB" id="5946336at2759"/>
<feature type="domain" description="Apple" evidence="6">
    <location>
        <begin position="29"/>
        <end position="106"/>
    </location>
</feature>
<sequence>MGKKVQPILFFIPLLNIFMRCFVESKSKCSTGISSEMGIELQGFDFKSFQSAELRSCFSMCLDNGICQSINYDTQIFHCQLNNETKRRRPERVRLKHYSVYMENPKRAKIGSSAIFAGHSCKEIKDLGESRGDGEYWIDPGNTGQPFTVYCDMTTDGGGWTLIRRAKLSTTNPNQLGKIDTKDYKAISNYADIRQNVLVPAIQNLRTIMGFHQLRYRCYKKSIDRTLHIMTTNNSAGHKVLDHYLVKATWPTACNSFERLPDDTSVLSRNCQKWGYYDGKMEVNRWGRSSNGGDWRIYNNAIIWENKHYLLFHSGGAYYCDDFKDALYGALSIGDIWELYVR</sequence>
<dbReference type="Pfam" id="PF00024">
    <property type="entry name" value="PAN_1"/>
    <property type="match status" value="1"/>
</dbReference>
<keyword evidence="3" id="KW-0106">Calcium</keyword>
<dbReference type="Pfam" id="PF00147">
    <property type="entry name" value="Fibrinogen_C"/>
    <property type="match status" value="1"/>
</dbReference>
<dbReference type="KEGG" id="epa:110245157"/>
<dbReference type="SUPFAM" id="SSF57414">
    <property type="entry name" value="Hairpin loop containing domain-like"/>
    <property type="match status" value="1"/>
</dbReference>
<dbReference type="PROSITE" id="PS50948">
    <property type="entry name" value="PAN"/>
    <property type="match status" value="1"/>
</dbReference>
<dbReference type="NCBIfam" id="NF040941">
    <property type="entry name" value="GGGWT_bact"/>
    <property type="match status" value="1"/>
</dbReference>
<evidence type="ECO:0000259" key="6">
    <source>
        <dbReference type="PROSITE" id="PS50948"/>
    </source>
</evidence>
<reference evidence="8" key="1">
    <citation type="submission" date="2022-11" db="UniProtKB">
        <authorList>
            <consortium name="EnsemblMetazoa"/>
        </authorList>
    </citation>
    <scope>IDENTIFICATION</scope>
</reference>
<dbReference type="AlphaFoldDB" id="A0A913XN82"/>
<evidence type="ECO:0000256" key="1">
    <source>
        <dbReference type="ARBA" id="ARBA00022723"/>
    </source>
</evidence>
<evidence type="ECO:0008006" key="10">
    <source>
        <dbReference type="Google" id="ProtNLM"/>
    </source>
</evidence>
<dbReference type="PANTHER" id="PTHR16146">
    <property type="entry name" value="INTELECTIN"/>
    <property type="match status" value="1"/>
</dbReference>
<proteinExistence type="predicted"/>
<evidence type="ECO:0000256" key="4">
    <source>
        <dbReference type="ARBA" id="ARBA00023157"/>
    </source>
</evidence>
<dbReference type="GO" id="GO:0070492">
    <property type="term" value="F:oligosaccharide binding"/>
    <property type="evidence" value="ECO:0007669"/>
    <property type="project" value="TreeGrafter"/>
</dbReference>
<keyword evidence="9" id="KW-1185">Reference proteome</keyword>
<dbReference type="GeneID" id="110245157"/>
<keyword evidence="4" id="KW-1015">Disulfide bond</keyword>
<evidence type="ECO:0000313" key="8">
    <source>
        <dbReference type="EnsemblMetazoa" id="XP_020907074.1"/>
    </source>
</evidence>
<dbReference type="PROSITE" id="PS51406">
    <property type="entry name" value="FIBRINOGEN_C_2"/>
    <property type="match status" value="1"/>
</dbReference>
<feature type="signal peptide" evidence="5">
    <location>
        <begin position="1"/>
        <end position="25"/>
    </location>
</feature>
<dbReference type="Gene3D" id="3.50.4.10">
    <property type="entry name" value="Hepatocyte Growth Factor"/>
    <property type="match status" value="1"/>
</dbReference>
<dbReference type="InterPro" id="IPR014716">
    <property type="entry name" value="Fibrinogen_a/b/g_C_1"/>
</dbReference>
<dbReference type="PANTHER" id="PTHR16146:SF46">
    <property type="entry name" value="INTELECTIN-1A-RELATED"/>
    <property type="match status" value="1"/>
</dbReference>